<feature type="region of interest" description="Disordered" evidence="1">
    <location>
        <begin position="1"/>
        <end position="39"/>
    </location>
</feature>
<evidence type="ECO:0000313" key="3">
    <source>
        <dbReference type="Proteomes" id="UP001162483"/>
    </source>
</evidence>
<dbReference type="EMBL" id="CATNWA010021014">
    <property type="protein sequence ID" value="CAI9620969.1"/>
    <property type="molecule type" value="Genomic_DNA"/>
</dbReference>
<feature type="compositionally biased region" description="Basic and acidic residues" evidence="1">
    <location>
        <begin position="18"/>
        <end position="32"/>
    </location>
</feature>
<name>A0ABN9HGQ4_9NEOB</name>
<accession>A0ABN9HGQ4</accession>
<protein>
    <submittedName>
        <fullName evidence="2">Uncharacterized protein</fullName>
    </submittedName>
</protein>
<keyword evidence="3" id="KW-1185">Reference proteome</keyword>
<proteinExistence type="predicted"/>
<reference evidence="2" key="1">
    <citation type="submission" date="2023-05" db="EMBL/GenBank/DDBJ databases">
        <authorList>
            <person name="Stuckert A."/>
        </authorList>
    </citation>
    <scope>NUCLEOTIDE SEQUENCE</scope>
</reference>
<evidence type="ECO:0000256" key="1">
    <source>
        <dbReference type="SAM" id="MobiDB-lite"/>
    </source>
</evidence>
<dbReference type="Proteomes" id="UP001162483">
    <property type="component" value="Unassembled WGS sequence"/>
</dbReference>
<feature type="compositionally biased region" description="Basic and acidic residues" evidence="1">
    <location>
        <begin position="1"/>
        <end position="10"/>
    </location>
</feature>
<evidence type="ECO:0000313" key="2">
    <source>
        <dbReference type="EMBL" id="CAI9620969.1"/>
    </source>
</evidence>
<sequence length="39" mass="4505">MELQPSHREVQAVQGSPRQERLLMRRVEEKSPCKITAVS</sequence>
<organism evidence="2 3">
    <name type="scientific">Staurois parvus</name>
    <dbReference type="NCBI Taxonomy" id="386267"/>
    <lineage>
        <taxon>Eukaryota</taxon>
        <taxon>Metazoa</taxon>
        <taxon>Chordata</taxon>
        <taxon>Craniata</taxon>
        <taxon>Vertebrata</taxon>
        <taxon>Euteleostomi</taxon>
        <taxon>Amphibia</taxon>
        <taxon>Batrachia</taxon>
        <taxon>Anura</taxon>
        <taxon>Neobatrachia</taxon>
        <taxon>Ranoidea</taxon>
        <taxon>Ranidae</taxon>
        <taxon>Staurois</taxon>
    </lineage>
</organism>
<gene>
    <name evidence="2" type="ORF">SPARVUS_LOCUS16073195</name>
</gene>
<feature type="non-terminal residue" evidence="2">
    <location>
        <position position="39"/>
    </location>
</feature>
<comment type="caution">
    <text evidence="2">The sequence shown here is derived from an EMBL/GenBank/DDBJ whole genome shotgun (WGS) entry which is preliminary data.</text>
</comment>